<evidence type="ECO:0000256" key="1">
    <source>
        <dbReference type="SAM" id="MobiDB-lite"/>
    </source>
</evidence>
<dbReference type="InterPro" id="IPR008889">
    <property type="entry name" value="VQ"/>
</dbReference>
<dbReference type="PANTHER" id="PTHR33179">
    <property type="entry name" value="VQ MOTIF-CONTAINING PROTEIN"/>
    <property type="match status" value="1"/>
</dbReference>
<dbReference type="AlphaFoldDB" id="A0A9N7N6T3"/>
<protein>
    <submittedName>
        <fullName evidence="3">VQ motif-containing protein</fullName>
    </submittedName>
</protein>
<keyword evidence="4" id="KW-1185">Reference proteome</keyword>
<feature type="region of interest" description="Disordered" evidence="1">
    <location>
        <begin position="15"/>
        <end position="59"/>
    </location>
</feature>
<dbReference type="InterPro" id="IPR039609">
    <property type="entry name" value="VQ_15/22"/>
</dbReference>
<dbReference type="Pfam" id="PF05678">
    <property type="entry name" value="VQ"/>
    <property type="match status" value="1"/>
</dbReference>
<evidence type="ECO:0000313" key="3">
    <source>
        <dbReference type="EMBL" id="CAA0823813.1"/>
    </source>
</evidence>
<gene>
    <name evidence="3" type="ORF">SHERM_20955</name>
</gene>
<dbReference type="PANTHER" id="PTHR33179:SF29">
    <property type="entry name" value="OS06G0666400 PROTEIN"/>
    <property type="match status" value="1"/>
</dbReference>
<dbReference type="EMBL" id="CACSLK010024540">
    <property type="protein sequence ID" value="CAA0823813.1"/>
    <property type="molecule type" value="Genomic_DNA"/>
</dbReference>
<organism evidence="3 4">
    <name type="scientific">Striga hermonthica</name>
    <name type="common">Purple witchweed</name>
    <name type="synonym">Buchnera hermonthica</name>
    <dbReference type="NCBI Taxonomy" id="68872"/>
    <lineage>
        <taxon>Eukaryota</taxon>
        <taxon>Viridiplantae</taxon>
        <taxon>Streptophyta</taxon>
        <taxon>Embryophyta</taxon>
        <taxon>Tracheophyta</taxon>
        <taxon>Spermatophyta</taxon>
        <taxon>Magnoliopsida</taxon>
        <taxon>eudicotyledons</taxon>
        <taxon>Gunneridae</taxon>
        <taxon>Pentapetalae</taxon>
        <taxon>asterids</taxon>
        <taxon>lamiids</taxon>
        <taxon>Lamiales</taxon>
        <taxon>Orobanchaceae</taxon>
        <taxon>Buchnereae</taxon>
        <taxon>Striga</taxon>
    </lineage>
</organism>
<dbReference type="Proteomes" id="UP001153555">
    <property type="component" value="Unassembled WGS sequence"/>
</dbReference>
<evidence type="ECO:0000259" key="2">
    <source>
        <dbReference type="Pfam" id="PF05678"/>
    </source>
</evidence>
<comment type="caution">
    <text evidence="3">The sequence shown here is derived from an EMBL/GenBank/DDBJ whole genome shotgun (WGS) entry which is preliminary data.</text>
</comment>
<reference evidence="3" key="1">
    <citation type="submission" date="2019-12" db="EMBL/GenBank/DDBJ databases">
        <authorList>
            <person name="Scholes J."/>
        </authorList>
    </citation>
    <scope>NUCLEOTIDE SEQUENCE</scope>
</reference>
<dbReference type="OrthoDB" id="914198at2759"/>
<name>A0A9N7N6T3_STRHE</name>
<evidence type="ECO:0000313" key="4">
    <source>
        <dbReference type="Proteomes" id="UP001153555"/>
    </source>
</evidence>
<feature type="domain" description="VQ" evidence="2">
    <location>
        <begin position="57"/>
        <end position="81"/>
    </location>
</feature>
<sequence length="196" mass="21668">MQSPDECARKYQEMVTTRPDLIDQEPSDTVYHSALSPKASIGKPSQRRSSSRASKKAPTTLLNVNASNFQALVQKFTGCQSESTLYENYKGPINLNFAQYKAEQGSQPWYENSRLDQSSSAFNTNDTTTAAITATANSINLAVSDDRDFGSFFPTVDYDMRIDSPLSLGYFDPDKYSKPEDYPGLAGTSGDDFWGC</sequence>
<feature type="compositionally biased region" description="Basic residues" evidence="1">
    <location>
        <begin position="45"/>
        <end position="55"/>
    </location>
</feature>
<accession>A0A9N7N6T3</accession>
<proteinExistence type="predicted"/>